<name>A0A2P6SM59_ROSCH</name>
<gene>
    <name evidence="1" type="ORF">RchiOBHm_Chr1g0373661</name>
</gene>
<sequence length="74" mass="8405">MSLEPGSVVQCYTRAYAVEKSMISVPLDYIHRLSTSWACTYDLATREPYTKNVFKEAAGSQQKFNLFVTVCIVF</sequence>
<keyword evidence="2" id="KW-1185">Reference proteome</keyword>
<dbReference type="AlphaFoldDB" id="A0A2P6SM59"/>
<dbReference type="EMBL" id="PDCK01000039">
    <property type="protein sequence ID" value="PRQ59752.1"/>
    <property type="molecule type" value="Genomic_DNA"/>
</dbReference>
<reference evidence="1 2" key="1">
    <citation type="journal article" date="2018" name="Nat. Genet.">
        <title>The Rosa genome provides new insights in the design of modern roses.</title>
        <authorList>
            <person name="Bendahmane M."/>
        </authorList>
    </citation>
    <scope>NUCLEOTIDE SEQUENCE [LARGE SCALE GENOMIC DNA]</scope>
    <source>
        <strain evidence="2">cv. Old Blush</strain>
    </source>
</reference>
<protein>
    <submittedName>
        <fullName evidence="1">Uncharacterized protein</fullName>
    </submittedName>
</protein>
<proteinExistence type="predicted"/>
<dbReference type="Proteomes" id="UP000238479">
    <property type="component" value="Chromosome 1"/>
</dbReference>
<comment type="caution">
    <text evidence="1">The sequence shown here is derived from an EMBL/GenBank/DDBJ whole genome shotgun (WGS) entry which is preliminary data.</text>
</comment>
<accession>A0A2P6SM59</accession>
<evidence type="ECO:0000313" key="2">
    <source>
        <dbReference type="Proteomes" id="UP000238479"/>
    </source>
</evidence>
<evidence type="ECO:0000313" key="1">
    <source>
        <dbReference type="EMBL" id="PRQ59752.1"/>
    </source>
</evidence>
<dbReference type="Gramene" id="PRQ59752">
    <property type="protein sequence ID" value="PRQ59752"/>
    <property type="gene ID" value="RchiOBHm_Chr1g0373661"/>
</dbReference>
<organism evidence="1 2">
    <name type="scientific">Rosa chinensis</name>
    <name type="common">China rose</name>
    <dbReference type="NCBI Taxonomy" id="74649"/>
    <lineage>
        <taxon>Eukaryota</taxon>
        <taxon>Viridiplantae</taxon>
        <taxon>Streptophyta</taxon>
        <taxon>Embryophyta</taxon>
        <taxon>Tracheophyta</taxon>
        <taxon>Spermatophyta</taxon>
        <taxon>Magnoliopsida</taxon>
        <taxon>eudicotyledons</taxon>
        <taxon>Gunneridae</taxon>
        <taxon>Pentapetalae</taxon>
        <taxon>rosids</taxon>
        <taxon>fabids</taxon>
        <taxon>Rosales</taxon>
        <taxon>Rosaceae</taxon>
        <taxon>Rosoideae</taxon>
        <taxon>Rosoideae incertae sedis</taxon>
        <taxon>Rosa</taxon>
    </lineage>
</organism>